<dbReference type="InterPro" id="IPR014710">
    <property type="entry name" value="RmlC-like_jellyroll"/>
</dbReference>
<dbReference type="SUPFAM" id="SSF51206">
    <property type="entry name" value="cAMP-binding domain-like"/>
    <property type="match status" value="1"/>
</dbReference>
<dbReference type="Proteomes" id="UP001165381">
    <property type="component" value="Unassembled WGS sequence"/>
</dbReference>
<dbReference type="InterPro" id="IPR018490">
    <property type="entry name" value="cNMP-bd_dom_sf"/>
</dbReference>
<name>A0ABT0QDN2_9FLAO</name>
<evidence type="ECO:0000313" key="2">
    <source>
        <dbReference type="Proteomes" id="UP001165381"/>
    </source>
</evidence>
<reference evidence="1" key="1">
    <citation type="submission" date="2022-05" db="EMBL/GenBank/DDBJ databases">
        <authorList>
            <person name="Park J.-S."/>
        </authorList>
    </citation>
    <scope>NUCLEOTIDE SEQUENCE</scope>
    <source>
        <strain evidence="1">2012CJ34-3</strain>
    </source>
</reference>
<proteinExistence type="predicted"/>
<gene>
    <name evidence="1" type="ORF">M3P09_08860</name>
</gene>
<organism evidence="1 2">
    <name type="scientific">Jejuia spongiicola</name>
    <dbReference type="NCBI Taxonomy" id="2942207"/>
    <lineage>
        <taxon>Bacteria</taxon>
        <taxon>Pseudomonadati</taxon>
        <taxon>Bacteroidota</taxon>
        <taxon>Flavobacteriia</taxon>
        <taxon>Flavobacteriales</taxon>
        <taxon>Flavobacteriaceae</taxon>
        <taxon>Jejuia</taxon>
    </lineage>
</organism>
<keyword evidence="2" id="KW-1185">Reference proteome</keyword>
<evidence type="ECO:0000313" key="1">
    <source>
        <dbReference type="EMBL" id="MCL6295102.1"/>
    </source>
</evidence>
<sequence length="187" mass="21979">MRSFLSAYIDFSDHEYELLISKAKLIEVNKNEQLLFANKAAEKIFFIKSGILRSYRIIEGVDITHHFFLENGFATDYESFLTRKHGDVYLETITDAVLYEFNRSTLFSFFEDFSKFEKIRTVIAENAYLKMVERLKDFQTKDLKERYLNLIDKNSKLFNLVSQKHIASYLGVAPQSLSRIKESVKQI</sequence>
<dbReference type="Gene3D" id="2.60.120.10">
    <property type="entry name" value="Jelly Rolls"/>
    <property type="match status" value="1"/>
</dbReference>
<comment type="caution">
    <text evidence="1">The sequence shown here is derived from an EMBL/GenBank/DDBJ whole genome shotgun (WGS) entry which is preliminary data.</text>
</comment>
<dbReference type="InterPro" id="IPR000595">
    <property type="entry name" value="cNMP-bd_dom"/>
</dbReference>
<protein>
    <submittedName>
        <fullName evidence="1">Crp/Fnr family transcriptional regulator</fullName>
    </submittedName>
</protein>
<dbReference type="CDD" id="cd00038">
    <property type="entry name" value="CAP_ED"/>
    <property type="match status" value="1"/>
</dbReference>
<accession>A0ABT0QDN2</accession>
<dbReference type="EMBL" id="JAMFLZ010000003">
    <property type="protein sequence ID" value="MCL6295102.1"/>
    <property type="molecule type" value="Genomic_DNA"/>
</dbReference>
<dbReference type="RefSeq" id="WP_249972849.1">
    <property type="nucleotide sequence ID" value="NZ_JAMFLZ010000003.1"/>
</dbReference>